<feature type="compositionally biased region" description="Low complexity" evidence="1">
    <location>
        <begin position="559"/>
        <end position="571"/>
    </location>
</feature>
<dbReference type="Proteomes" id="UP000008820">
    <property type="component" value="Chromosome 1"/>
</dbReference>
<dbReference type="PROSITE" id="PS50003">
    <property type="entry name" value="PH_DOMAIN"/>
    <property type="match status" value="1"/>
</dbReference>
<dbReference type="CDD" id="cd00821">
    <property type="entry name" value="PH"/>
    <property type="match status" value="1"/>
</dbReference>
<feature type="compositionally biased region" description="Polar residues" evidence="1">
    <location>
        <begin position="732"/>
        <end position="746"/>
    </location>
</feature>
<dbReference type="SUPFAM" id="SSF50729">
    <property type="entry name" value="PH domain-like"/>
    <property type="match status" value="1"/>
</dbReference>
<feature type="region of interest" description="Disordered" evidence="1">
    <location>
        <begin position="685"/>
        <end position="764"/>
    </location>
</feature>
<evidence type="ECO:0000259" key="2">
    <source>
        <dbReference type="PROSITE" id="PS50003"/>
    </source>
</evidence>
<dbReference type="SMART" id="SM00233">
    <property type="entry name" value="PH"/>
    <property type="match status" value="1"/>
</dbReference>
<feature type="compositionally biased region" description="Polar residues" evidence="1">
    <location>
        <begin position="67"/>
        <end position="81"/>
    </location>
</feature>
<gene>
    <name evidence="3" type="primary">110674761</name>
</gene>
<reference evidence="3 4" key="1">
    <citation type="submission" date="2017-06" db="EMBL/GenBank/DDBJ databases">
        <title>Aedes aegypti genome working group (AGWG) sequencing and assembly.</title>
        <authorList>
            <consortium name="Aedes aegypti Genome Working Group (AGWG)"/>
            <person name="Matthews B.J."/>
        </authorList>
    </citation>
    <scope>NUCLEOTIDE SEQUENCE [LARGE SCALE GENOMIC DNA]</scope>
    <source>
        <strain evidence="3 4">LVP_AGWG</strain>
    </source>
</reference>
<feature type="compositionally biased region" description="Low complexity" evidence="1">
    <location>
        <begin position="279"/>
        <end position="297"/>
    </location>
</feature>
<dbReference type="InterPro" id="IPR001849">
    <property type="entry name" value="PH_domain"/>
</dbReference>
<dbReference type="EnsemblMetazoa" id="AAEL024258-RB">
    <property type="protein sequence ID" value="AAEL024258-PB"/>
    <property type="gene ID" value="AAEL024258"/>
</dbReference>
<feature type="compositionally biased region" description="Basic and acidic residues" evidence="1">
    <location>
        <begin position="1040"/>
        <end position="1050"/>
    </location>
</feature>
<feature type="compositionally biased region" description="Polar residues" evidence="1">
    <location>
        <begin position="435"/>
        <end position="452"/>
    </location>
</feature>
<feature type="compositionally biased region" description="Low complexity" evidence="1">
    <location>
        <begin position="56"/>
        <end position="66"/>
    </location>
</feature>
<dbReference type="Gene3D" id="2.30.29.30">
    <property type="entry name" value="Pleckstrin-homology domain (PH domain)/Phosphotyrosine-binding domain (PTB)"/>
    <property type="match status" value="1"/>
</dbReference>
<feature type="region of interest" description="Disordered" evidence="1">
    <location>
        <begin position="857"/>
        <end position="898"/>
    </location>
</feature>
<feature type="region of interest" description="Disordered" evidence="1">
    <location>
        <begin position="532"/>
        <end position="618"/>
    </location>
</feature>
<name>A0A6I8U3Y3_AEDAE</name>
<feature type="compositionally biased region" description="Polar residues" evidence="1">
    <location>
        <begin position="577"/>
        <end position="587"/>
    </location>
</feature>
<feature type="compositionally biased region" description="Low complexity" evidence="1">
    <location>
        <begin position="92"/>
        <end position="101"/>
    </location>
</feature>
<proteinExistence type="predicted"/>
<feature type="region of interest" description="Disordered" evidence="1">
    <location>
        <begin position="278"/>
        <end position="301"/>
    </location>
</feature>
<feature type="compositionally biased region" description="Polar residues" evidence="1">
    <location>
        <begin position="463"/>
        <end position="486"/>
    </location>
</feature>
<evidence type="ECO:0000313" key="4">
    <source>
        <dbReference type="Proteomes" id="UP000008820"/>
    </source>
</evidence>
<feature type="compositionally biased region" description="Low complexity" evidence="1">
    <location>
        <begin position="425"/>
        <end position="434"/>
    </location>
</feature>
<feature type="compositionally biased region" description="Low complexity" evidence="1">
    <location>
        <begin position="878"/>
        <end position="897"/>
    </location>
</feature>
<dbReference type="EnsemblMetazoa" id="AAEL024258-RE">
    <property type="protein sequence ID" value="AAEL024258-PE"/>
    <property type="gene ID" value="AAEL024258"/>
</dbReference>
<feature type="region of interest" description="Disordered" evidence="1">
    <location>
        <begin position="425"/>
        <end position="499"/>
    </location>
</feature>
<dbReference type="InterPro" id="IPR011993">
    <property type="entry name" value="PH-like_dom_sf"/>
</dbReference>
<feature type="region of interest" description="Disordered" evidence="1">
    <location>
        <begin position="1040"/>
        <end position="1081"/>
    </location>
</feature>
<sequence length="1081" mass="115815">MKKFITTKLHAVVSVSVQEQTVEVENDIQEEEVKQEAEKEETVKNSADGASGGIVGLKSSSLSSSVMTLNSPTSKHQGSLKSSISGGGGGSNNSNNSITTGMMTVEVPPGGSPQLAKPPPVQQHGIISTTSTVVGQQIGGSSTTTTSSAAQVKMSGYLKKKRNKMGGWRKMYFILQNQLLLSYSSKDDYEKKLAPFKDIINLVPGTVIIPTTGPRFTIETNSKVLYTFRCDDHKSCSEWITALLDSLKGEGSGEKKFSHHHALHGPRSGGNLQHHLTRRSLSSLSSSSSSTSSTSTSAAYATDDPSKMAITSIRRLQHTGQLLQQRAKQSPAKQTSLSAPNLFYGFGSSNAIGVKAVTSAIVSNSNVKMGKLVQLPIAGGTARLLERGGGGGTGSGGGQKMYKILTINEDEDDGENDEKPVAAAAALASNPSSARGNGSTRGRGDPSSSGIKATTAPDPPHSPTSAESMENNSVKSRSTTTVNSGETTKERLTKEAGKARDDELFNSNFRLHTNLARMHQSVEVCRINSMFGGGKKLTSSSSSVVSGKRLNNHGVDGKSASSDSSNSLAASTGDLRSPNNKTTISRGNNNNDVIRNNLRGTPGGSATDLRRKPPPPDLLLAHSMAAAMMEPKPLKDINHNNLAKWSAESITIELTANGYNLTGTGIKSVGSTDTLYQRINGISTTGSESIVPRSRSRSNSHSSNLQPSSASSPESSQQKSHGFSSKVDLLRTLSTPQPVDQRTASSKKIDQGIGNGATQGGSSPMVEPIYAVVDLKVKKARRLNQLREHDSLGSVEDGTEDEHSIKVDMVRDQETGRLKEKSRSTNLLPIGGSGFGGSNDYEELNELIAESFINFGDDPEDSNDGENIYEPINIPEGPLTSSSTSLPSSQPTSSSSQMNNLWHNLKKMNLNHLFKQSSLPEKPNQRSALDDDLTAKASTFSEFSKKFGHHRRSIKNKMRGLYDRGQSVEAPLTKVGSQADEKQSQQQLRVTKVASESRQHMFSSTFGRNKKSRKSLSFDDFIPRKKHHQHHLNGVGVICKSDKTNNEKLHKELKRQLSKRSNSSSGGEGSFHDGKNGGIEL</sequence>
<reference evidence="3" key="2">
    <citation type="submission" date="2020-05" db="UniProtKB">
        <authorList>
            <consortium name="EnsemblMetazoa"/>
        </authorList>
    </citation>
    <scope>IDENTIFICATION</scope>
    <source>
        <strain evidence="3">LVP_AGWG</strain>
    </source>
</reference>
<dbReference type="Pfam" id="PF00169">
    <property type="entry name" value="PH"/>
    <property type="match status" value="1"/>
</dbReference>
<keyword evidence="4" id="KW-1185">Reference proteome</keyword>
<accession>A0A6I8U3Y3</accession>
<feature type="compositionally biased region" description="Low complexity" evidence="1">
    <location>
        <begin position="588"/>
        <end position="597"/>
    </location>
</feature>
<dbReference type="OrthoDB" id="2157866at2759"/>
<feature type="compositionally biased region" description="Basic and acidic residues" evidence="1">
    <location>
        <begin position="31"/>
        <end position="43"/>
    </location>
</feature>
<feature type="region of interest" description="Disordered" evidence="1">
    <location>
        <begin position="31"/>
        <end position="123"/>
    </location>
</feature>
<feature type="compositionally biased region" description="Basic and acidic residues" evidence="1">
    <location>
        <begin position="487"/>
        <end position="499"/>
    </location>
</feature>
<feature type="domain" description="PH" evidence="2">
    <location>
        <begin position="151"/>
        <end position="248"/>
    </location>
</feature>
<dbReference type="AlphaFoldDB" id="A0A6I8U3Y3"/>
<evidence type="ECO:0000256" key="1">
    <source>
        <dbReference type="SAM" id="MobiDB-lite"/>
    </source>
</evidence>
<protein>
    <recommendedName>
        <fullName evidence="2">PH domain-containing protein</fullName>
    </recommendedName>
</protein>
<dbReference type="EnsemblMetazoa" id="AAEL024258-RD">
    <property type="protein sequence ID" value="AAEL024258-PD"/>
    <property type="gene ID" value="AAEL024258"/>
</dbReference>
<feature type="compositionally biased region" description="Low complexity" evidence="1">
    <location>
        <begin position="697"/>
        <end position="720"/>
    </location>
</feature>
<dbReference type="EnsemblMetazoa" id="AAEL024258-RA">
    <property type="protein sequence ID" value="AAEL024258-PA"/>
    <property type="gene ID" value="AAEL024258"/>
</dbReference>
<organism evidence="3 4">
    <name type="scientific">Aedes aegypti</name>
    <name type="common">Yellowfever mosquito</name>
    <name type="synonym">Culex aegypti</name>
    <dbReference type="NCBI Taxonomy" id="7159"/>
    <lineage>
        <taxon>Eukaryota</taxon>
        <taxon>Metazoa</taxon>
        <taxon>Ecdysozoa</taxon>
        <taxon>Arthropoda</taxon>
        <taxon>Hexapoda</taxon>
        <taxon>Insecta</taxon>
        <taxon>Pterygota</taxon>
        <taxon>Neoptera</taxon>
        <taxon>Endopterygota</taxon>
        <taxon>Diptera</taxon>
        <taxon>Nematocera</taxon>
        <taxon>Culicoidea</taxon>
        <taxon>Culicidae</taxon>
        <taxon>Culicinae</taxon>
        <taxon>Aedini</taxon>
        <taxon>Aedes</taxon>
        <taxon>Stegomyia</taxon>
    </lineage>
</organism>
<evidence type="ECO:0000313" key="3">
    <source>
        <dbReference type="EnsemblMetazoa" id="AAEL024258-PD"/>
    </source>
</evidence>
<dbReference type="InParanoid" id="A0A6I8U3Y3"/>